<reference evidence="7 8" key="1">
    <citation type="journal article" date="2013" name="Curr. Biol.">
        <title>Shared signatures of parasitism and phylogenomics unite Cryptomycota and microsporidia.</title>
        <authorList>
            <person name="James T.Y."/>
            <person name="Pelin A."/>
            <person name="Bonen L."/>
            <person name="Ahrendt S."/>
            <person name="Sain D."/>
            <person name="Corradi N."/>
            <person name="Stajich J.E."/>
        </authorList>
    </citation>
    <scope>NUCLEOTIDE SEQUENCE [LARGE SCALE GENOMIC DNA]</scope>
    <source>
        <strain evidence="7 8">CSF55</strain>
    </source>
</reference>
<protein>
    <recommendedName>
        <fullName evidence="5">V-type proton ATPase subunit H</fullName>
    </recommendedName>
</protein>
<dbReference type="SUPFAM" id="SSF48371">
    <property type="entry name" value="ARM repeat"/>
    <property type="match status" value="1"/>
</dbReference>
<feature type="domain" description="ATPase V1 complex subunit H C-terminal" evidence="6">
    <location>
        <begin position="318"/>
        <end position="437"/>
    </location>
</feature>
<dbReference type="InterPro" id="IPR004908">
    <property type="entry name" value="ATPase_V1-cplx_hsu"/>
</dbReference>
<evidence type="ECO:0000259" key="6">
    <source>
        <dbReference type="Pfam" id="PF11698"/>
    </source>
</evidence>
<dbReference type="Gene3D" id="1.25.10.10">
    <property type="entry name" value="Leucine-rich Repeat Variant"/>
    <property type="match status" value="1"/>
</dbReference>
<dbReference type="AlphaFoldDB" id="A0A075APZ4"/>
<organism evidence="7 8">
    <name type="scientific">Rozella allomycis (strain CSF55)</name>
    <dbReference type="NCBI Taxonomy" id="988480"/>
    <lineage>
        <taxon>Eukaryota</taxon>
        <taxon>Fungi</taxon>
        <taxon>Fungi incertae sedis</taxon>
        <taxon>Cryptomycota</taxon>
        <taxon>Cryptomycota incertae sedis</taxon>
        <taxon>Rozella</taxon>
    </lineage>
</organism>
<dbReference type="GO" id="GO:0046961">
    <property type="term" value="F:proton-transporting ATPase activity, rotational mechanism"/>
    <property type="evidence" value="ECO:0007669"/>
    <property type="project" value="UniProtKB-UniRule"/>
</dbReference>
<evidence type="ECO:0000256" key="3">
    <source>
        <dbReference type="ARBA" id="ARBA00022781"/>
    </source>
</evidence>
<proteinExistence type="inferred from homology"/>
<name>A0A075APZ4_ROZAC</name>
<dbReference type="OrthoDB" id="10263554at2759"/>
<comment type="similarity">
    <text evidence="1 5">Belongs to the V-ATPase H subunit family.</text>
</comment>
<comment type="function">
    <text evidence="5">Subunit of the V1 complex of vacuolar(H+)-ATPase (V-ATPase), a multisubunit enzyme composed of a peripheral complex (V1) that hydrolyzes ATP and a membrane integral complex (V0) that translocates protons. V-ATPase is responsible for acidifying and maintaining the pH of intracellular compartments.</text>
</comment>
<evidence type="ECO:0000256" key="4">
    <source>
        <dbReference type="ARBA" id="ARBA00023065"/>
    </source>
</evidence>
<evidence type="ECO:0000313" key="8">
    <source>
        <dbReference type="Proteomes" id="UP000030755"/>
    </source>
</evidence>
<evidence type="ECO:0000313" key="7">
    <source>
        <dbReference type="EMBL" id="EPZ30805.1"/>
    </source>
</evidence>
<dbReference type="InterPro" id="IPR016024">
    <property type="entry name" value="ARM-type_fold"/>
</dbReference>
<dbReference type="HOGENOM" id="CLU_025709_4_0_1"/>
<dbReference type="Pfam" id="PF11698">
    <property type="entry name" value="V-ATPase_H_C"/>
    <property type="match status" value="1"/>
</dbReference>
<evidence type="ECO:0000256" key="1">
    <source>
        <dbReference type="ARBA" id="ARBA00008613"/>
    </source>
</evidence>
<dbReference type="PANTHER" id="PTHR10698">
    <property type="entry name" value="V-TYPE PROTON ATPASE SUBUNIT H"/>
    <property type="match status" value="1"/>
</dbReference>
<dbReference type="InterPro" id="IPR011987">
    <property type="entry name" value="ATPase_V1-cplx_hsu_C"/>
</dbReference>
<dbReference type="STRING" id="988480.A0A075APZ4"/>
<dbReference type="EMBL" id="KE561372">
    <property type="protein sequence ID" value="EPZ30805.1"/>
    <property type="molecule type" value="Genomic_DNA"/>
</dbReference>
<dbReference type="Pfam" id="PF03224">
    <property type="entry name" value="V-ATPase_H_N"/>
    <property type="match status" value="1"/>
</dbReference>
<keyword evidence="3 5" id="KW-0375">Hydrogen ion transport</keyword>
<evidence type="ECO:0000256" key="5">
    <source>
        <dbReference type="PIRNR" id="PIRNR032184"/>
    </source>
</evidence>
<dbReference type="PIRSF" id="PIRSF032184">
    <property type="entry name" value="ATPase_V1_H"/>
    <property type="match status" value="1"/>
</dbReference>
<keyword evidence="4 5" id="KW-0406">Ion transport</keyword>
<dbReference type="OMA" id="APNENIF"/>
<dbReference type="InterPro" id="IPR011989">
    <property type="entry name" value="ARM-like"/>
</dbReference>
<dbReference type="GO" id="GO:0000221">
    <property type="term" value="C:vacuolar proton-transporting V-type ATPase, V1 domain"/>
    <property type="evidence" value="ECO:0007669"/>
    <property type="project" value="UniProtKB-UniRule"/>
</dbReference>
<dbReference type="InterPro" id="IPR038497">
    <property type="entry name" value="ATPase_V1-cplx_hsu_C_sf"/>
</dbReference>
<dbReference type="GO" id="GO:0000329">
    <property type="term" value="C:fungal-type vacuole membrane"/>
    <property type="evidence" value="ECO:0007669"/>
    <property type="project" value="TreeGrafter"/>
</dbReference>
<evidence type="ECO:0000256" key="2">
    <source>
        <dbReference type="ARBA" id="ARBA00022448"/>
    </source>
</evidence>
<sequence>MSWDGYSKANIISDNEANMLNNYEKSKMKDDFLTSVKSMYFCVQNGKDVAFSLLAVLPKLKDDEGIQYALTLIDDLIPSKRLLFERENINNIYYKVNHRILYYRFVLYESITIYLEQFRIMKKEDVFISLKAATIFTSLASIDHSFPESEFESIIEWIAQNITSDDKERVMIASQILPSLLRIEEFKITCSKNSKFMSSLVKALKGESNPQIQYQIIVSLWMLTFVEETAQTLQSEHQVLPVLIDIIKGTVKEKVIRATLSLFRNMLEKAKAENMHALIGAKTLSVIETLAGRKFTDEDITNDIKFLGEELRNVFNTLSSFDEYVSELRSGKLEWSPPHQSELFWKQNVIKFNEKDFEVLNNWSRILIRILATSEDPTVLSVACNDIGNYAKFYPNGRRYLQELGAKQKVMKLMSHENSEVKYHALMSVQNLMTNVWNNQ</sequence>
<gene>
    <name evidence="7" type="ORF">O9G_005546</name>
</gene>
<dbReference type="PANTHER" id="PTHR10698:SF0">
    <property type="entry name" value="V-TYPE PROTON ATPASE SUBUNIT H"/>
    <property type="match status" value="1"/>
</dbReference>
<keyword evidence="2 5" id="KW-0813">Transport</keyword>
<comment type="subunit">
    <text evidence="5">V-ATPase is a heteromultimeric enzyme made up of two complexes: the ATP-hydrolytic V1 complex and the proton translocation V0 complex.</text>
</comment>
<keyword evidence="8" id="KW-1185">Reference proteome</keyword>
<dbReference type="Gene3D" id="1.25.40.150">
    <property type="entry name" value="V-type ATPase, subunit H, C-terminal domain"/>
    <property type="match status" value="1"/>
</dbReference>
<dbReference type="Proteomes" id="UP000030755">
    <property type="component" value="Unassembled WGS sequence"/>
</dbReference>
<accession>A0A075APZ4</accession>